<dbReference type="PANTHER" id="PTHR47374:SF2">
    <property type="entry name" value="OS01G0927400 PROTEIN"/>
    <property type="match status" value="1"/>
</dbReference>
<reference evidence="2 3" key="1">
    <citation type="journal article" date="2020" name="Nat. Commun.">
        <title>Genome of Tripterygium wilfordii and identification of cytochrome P450 involved in triptolide biosynthesis.</title>
        <authorList>
            <person name="Tu L."/>
            <person name="Su P."/>
            <person name="Zhang Z."/>
            <person name="Gao L."/>
            <person name="Wang J."/>
            <person name="Hu T."/>
            <person name="Zhou J."/>
            <person name="Zhang Y."/>
            <person name="Zhao Y."/>
            <person name="Liu Y."/>
            <person name="Song Y."/>
            <person name="Tong Y."/>
            <person name="Lu Y."/>
            <person name="Yang J."/>
            <person name="Xu C."/>
            <person name="Jia M."/>
            <person name="Peters R.J."/>
            <person name="Huang L."/>
            <person name="Gao W."/>
        </authorList>
    </citation>
    <scope>NUCLEOTIDE SEQUENCE [LARGE SCALE GENOMIC DNA]</scope>
    <source>
        <strain evidence="3">cv. XIE 37</strain>
        <tissue evidence="2">Leaf</tissue>
    </source>
</reference>
<proteinExistence type="predicted"/>
<sequence>MEKNQKVNRDKLEALREKWVAAIMILSGEFDGARERLLKAQHLCPELENIDSMLTVCDILLLSAGVKLSDSEIDCSWVLELITLSNTNYDARCYYRKLVTLLQPIRDEFPGTELALQLVQDAISKLSECEKFSEFELKTGISGENQISGCKPASSSQILPVDVDDDVETDYVVLREKNLSSSHCFRPMEQHSSLESNEGSKSLKYTWLPNDFVPGQVWAKEAMPRKYVRVNYVVSPDKVHLTFLEPYPILDREIAWKKENLPIVCGNFEQGNARAILEVSQFSHPVNCLQYGPVKPYYMIYPMKDEIWAMYQDLNSVHKGNEHERNRFWVVEILADYSDKNGVNVARLEKVEGCLTFFCREKCNGSDMTRTFYPSEKLSFSHRILAFQVPGIEIYGIREGSWHLEPNALPLNHGR</sequence>
<dbReference type="EMBL" id="JAAARO010000008">
    <property type="protein sequence ID" value="KAF5743653.1"/>
    <property type="molecule type" value="Genomic_DNA"/>
</dbReference>
<protein>
    <recommendedName>
        <fullName evidence="1">DUF3444 domain-containing protein</fullName>
    </recommendedName>
</protein>
<dbReference type="AlphaFoldDB" id="A0A7J7DBD9"/>
<keyword evidence="3" id="KW-1185">Reference proteome</keyword>
<accession>A0A7J7DBD9</accession>
<evidence type="ECO:0000259" key="1">
    <source>
        <dbReference type="Pfam" id="PF11926"/>
    </source>
</evidence>
<dbReference type="InParanoid" id="A0A7J7DBD9"/>
<dbReference type="PANTHER" id="PTHR47374">
    <property type="entry name" value="ENDOSOME ANTIGEN-LIKE PROTEIN, PUTATIVE (DUF3444)-RELATED"/>
    <property type="match status" value="1"/>
</dbReference>
<name>A0A7J7DBD9_TRIWF</name>
<gene>
    <name evidence="2" type="ORF">HS088_TW08G00238</name>
</gene>
<feature type="domain" description="DUF3444" evidence="1">
    <location>
        <begin position="210"/>
        <end position="391"/>
    </location>
</feature>
<evidence type="ECO:0000313" key="2">
    <source>
        <dbReference type="EMBL" id="KAF5743653.1"/>
    </source>
</evidence>
<dbReference type="Pfam" id="PF11926">
    <property type="entry name" value="DUF3444"/>
    <property type="match status" value="1"/>
</dbReference>
<dbReference type="InterPro" id="IPR024593">
    <property type="entry name" value="DUF3444"/>
</dbReference>
<evidence type="ECO:0000313" key="3">
    <source>
        <dbReference type="Proteomes" id="UP000593562"/>
    </source>
</evidence>
<dbReference type="Proteomes" id="UP000593562">
    <property type="component" value="Unassembled WGS sequence"/>
</dbReference>
<comment type="caution">
    <text evidence="2">The sequence shown here is derived from an EMBL/GenBank/DDBJ whole genome shotgun (WGS) entry which is preliminary data.</text>
</comment>
<organism evidence="2 3">
    <name type="scientific">Tripterygium wilfordii</name>
    <name type="common">Thunder God vine</name>
    <dbReference type="NCBI Taxonomy" id="458696"/>
    <lineage>
        <taxon>Eukaryota</taxon>
        <taxon>Viridiplantae</taxon>
        <taxon>Streptophyta</taxon>
        <taxon>Embryophyta</taxon>
        <taxon>Tracheophyta</taxon>
        <taxon>Spermatophyta</taxon>
        <taxon>Magnoliopsida</taxon>
        <taxon>eudicotyledons</taxon>
        <taxon>Gunneridae</taxon>
        <taxon>Pentapetalae</taxon>
        <taxon>rosids</taxon>
        <taxon>fabids</taxon>
        <taxon>Celastrales</taxon>
        <taxon>Celastraceae</taxon>
        <taxon>Tripterygium</taxon>
    </lineage>
</organism>